<evidence type="ECO:0000259" key="2">
    <source>
        <dbReference type="Pfam" id="PF18602"/>
    </source>
</evidence>
<dbReference type="EMBL" id="BJVA01000010">
    <property type="protein sequence ID" value="GEK96688.1"/>
    <property type="molecule type" value="Genomic_DNA"/>
</dbReference>
<evidence type="ECO:0000313" key="3">
    <source>
        <dbReference type="EMBL" id="GEK96688.1"/>
    </source>
</evidence>
<sequence length="135" mass="14061">MTRLSAIFLLAGVAAAPALVAAPAHAQRVSKVSGKALGQMCSSKSSIGMCDAYLSGLMDGEAWAKKYDSFAHDESAPVAFCVPAQQTAPQVRGLVVAWLHAHNDALAEPAGKAVYRALHDTYPCHAASAPAEDQK</sequence>
<dbReference type="AlphaFoldDB" id="A0A511B8G2"/>
<evidence type="ECO:0000256" key="1">
    <source>
        <dbReference type="SAM" id="SignalP"/>
    </source>
</evidence>
<dbReference type="InterPro" id="IPR041238">
    <property type="entry name" value="Rap1a"/>
</dbReference>
<reference evidence="3 4" key="1">
    <citation type="submission" date="2019-07" db="EMBL/GenBank/DDBJ databases">
        <title>Whole genome shotgun sequence of Gluconobacter kanchanaburiensis NBRC 103587.</title>
        <authorList>
            <person name="Hosoyama A."/>
            <person name="Uohara A."/>
            <person name="Ohji S."/>
            <person name="Ichikawa N."/>
        </authorList>
    </citation>
    <scope>NUCLEOTIDE SEQUENCE [LARGE SCALE GENOMIC DNA]</scope>
    <source>
        <strain evidence="3 4">NBRC 103587</strain>
    </source>
</reference>
<feature type="domain" description="Rap1a immunity protein" evidence="2">
    <location>
        <begin position="33"/>
        <end position="124"/>
    </location>
</feature>
<keyword evidence="1" id="KW-0732">Signal</keyword>
<feature type="chain" id="PRO_5022021438" description="Rap1a immunity protein domain-containing protein" evidence="1">
    <location>
        <begin position="27"/>
        <end position="135"/>
    </location>
</feature>
<organism evidence="3 4">
    <name type="scientific">Gluconobacter kanchanaburiensis NBRC 103587</name>
    <dbReference type="NCBI Taxonomy" id="1307948"/>
    <lineage>
        <taxon>Bacteria</taxon>
        <taxon>Pseudomonadati</taxon>
        <taxon>Pseudomonadota</taxon>
        <taxon>Alphaproteobacteria</taxon>
        <taxon>Acetobacterales</taxon>
        <taxon>Acetobacteraceae</taxon>
        <taxon>Gluconobacter</taxon>
    </lineage>
</organism>
<evidence type="ECO:0000313" key="4">
    <source>
        <dbReference type="Proteomes" id="UP000321079"/>
    </source>
</evidence>
<gene>
    <name evidence="3" type="ORF">GKA01_18850</name>
</gene>
<dbReference type="Pfam" id="PF18602">
    <property type="entry name" value="Rap1a"/>
    <property type="match status" value="1"/>
</dbReference>
<dbReference type="OrthoDB" id="7281972at2"/>
<name>A0A511B8G2_9PROT</name>
<dbReference type="RefSeq" id="WP_146861943.1">
    <property type="nucleotide sequence ID" value="NZ_BARK01000054.1"/>
</dbReference>
<feature type="signal peptide" evidence="1">
    <location>
        <begin position="1"/>
        <end position="26"/>
    </location>
</feature>
<comment type="caution">
    <text evidence="3">The sequence shown here is derived from an EMBL/GenBank/DDBJ whole genome shotgun (WGS) entry which is preliminary data.</text>
</comment>
<keyword evidence="4" id="KW-1185">Reference proteome</keyword>
<accession>A0A511B8G2</accession>
<proteinExistence type="predicted"/>
<dbReference type="Gene3D" id="1.10.890.40">
    <property type="match status" value="1"/>
</dbReference>
<dbReference type="Proteomes" id="UP000321079">
    <property type="component" value="Unassembled WGS sequence"/>
</dbReference>
<protein>
    <recommendedName>
        <fullName evidence="2">Rap1a immunity protein domain-containing protein</fullName>
    </recommendedName>
</protein>